<reference evidence="2" key="1">
    <citation type="submission" date="2015-02" db="EMBL/GenBank/DDBJ databases">
        <title>Draft Genome of Frankia sp. CpI1-S.</title>
        <authorList>
            <person name="Oshone R.T."/>
            <person name="Ngom M."/>
            <person name="Ghodhbane-Gtari F."/>
            <person name="Gtari M."/>
            <person name="Morris K."/>
            <person name="Thomas K."/>
            <person name="Sen A."/>
            <person name="Tisa L.S."/>
        </authorList>
    </citation>
    <scope>NUCLEOTIDE SEQUENCE [LARGE SCALE GENOMIC DNA]</scope>
    <source>
        <strain evidence="2">CpI1-S</strain>
    </source>
</reference>
<organism evidence="1 2">
    <name type="scientific">Frankia torreyi</name>
    <dbReference type="NCBI Taxonomy" id="1856"/>
    <lineage>
        <taxon>Bacteria</taxon>
        <taxon>Bacillati</taxon>
        <taxon>Actinomycetota</taxon>
        <taxon>Actinomycetes</taxon>
        <taxon>Frankiales</taxon>
        <taxon>Frankiaceae</taxon>
        <taxon>Frankia</taxon>
    </lineage>
</organism>
<dbReference type="PATRIC" id="fig|1502723.3.peg.3439"/>
<evidence type="ECO:0000313" key="1">
    <source>
        <dbReference type="EMBL" id="KJE24859.1"/>
    </source>
</evidence>
<comment type="caution">
    <text evidence="1">The sequence shown here is derived from an EMBL/GenBank/DDBJ whole genome shotgun (WGS) entry which is preliminary data.</text>
</comment>
<keyword evidence="2" id="KW-1185">Reference proteome</keyword>
<dbReference type="Proteomes" id="UP000032545">
    <property type="component" value="Unassembled WGS sequence"/>
</dbReference>
<proteinExistence type="predicted"/>
<name>A0A0D8BLI3_9ACTN</name>
<reference evidence="1 2" key="2">
    <citation type="journal article" date="2016" name="Genome Announc.">
        <title>Permanent Draft Genome Sequences for Two Variants of Frankia sp. Strain CpI1, the First Frankia Strain Isolated from Root Nodules of Comptonia peregrina.</title>
        <authorList>
            <person name="Oshone R."/>
            <person name="Hurst S.G.IV."/>
            <person name="Abebe-Akele F."/>
            <person name="Simpson S."/>
            <person name="Morris K."/>
            <person name="Thomas W.K."/>
            <person name="Tisa L.S."/>
        </authorList>
    </citation>
    <scope>NUCLEOTIDE SEQUENCE [LARGE SCALE GENOMIC DNA]</scope>
    <source>
        <strain evidence="2">CpI1-S</strain>
    </source>
</reference>
<accession>A0A0D8BLI3</accession>
<protein>
    <submittedName>
        <fullName evidence="1">Uncharacterized protein</fullName>
    </submittedName>
</protein>
<gene>
    <name evidence="1" type="ORF">FF36_00866</name>
</gene>
<evidence type="ECO:0000313" key="2">
    <source>
        <dbReference type="Proteomes" id="UP000032545"/>
    </source>
</evidence>
<sequence length="191" mass="20894">MHDAAKGAFGRMSGKPGKAIPGAVIAVQSALTREFEGLIDTADVTHPDPGERRRKFLSRALAALVARDRAACDTADAAELVIDGRDDFGIDAIAVAAGEPRLWLIQSKWSDRGEAGLNSGEALKTLEGLRLIDQHEFDRFNERLQVLAERIRAVLSDANRRITLSVVLMGSQQPSQEVRRKFDDAVKSFNE</sequence>
<dbReference type="EMBL" id="JYFN01000004">
    <property type="protein sequence ID" value="KJE24859.1"/>
    <property type="molecule type" value="Genomic_DNA"/>
</dbReference>
<dbReference type="AlphaFoldDB" id="A0A0D8BLI3"/>